<sequence>MAIDALNSRIYKSGVKESVATAKNVAQDPKGNVASKETVSKFGSDSVVLTNAAQILTKGTQKAKESSGVDSAKVEKLKNAIKDGSYKIDYESVANKLIDSEDELSSIFG</sequence>
<dbReference type="GO" id="GO:0045892">
    <property type="term" value="P:negative regulation of DNA-templated transcription"/>
    <property type="evidence" value="ECO:0007669"/>
    <property type="project" value="InterPro"/>
</dbReference>
<dbReference type="InterPro" id="IPR007412">
    <property type="entry name" value="FlgM"/>
</dbReference>
<evidence type="ECO:0000256" key="8">
    <source>
        <dbReference type="ARBA" id="ARBA00030117"/>
    </source>
</evidence>
<reference evidence="11" key="1">
    <citation type="submission" date="2017-02" db="EMBL/GenBank/DDBJ databases">
        <authorList>
            <person name="Varghese N."/>
            <person name="Submissions S."/>
        </authorList>
    </citation>
    <scope>NUCLEOTIDE SEQUENCE [LARGE SCALE GENOMIC DNA]</scope>
    <source>
        <strain evidence="11">DSM 3072</strain>
    </source>
</reference>
<keyword evidence="5" id="KW-0805">Transcription regulation</keyword>
<evidence type="ECO:0000313" key="11">
    <source>
        <dbReference type="Proteomes" id="UP000242432"/>
    </source>
</evidence>
<dbReference type="RefSeq" id="WP_031492077.1">
    <property type="nucleotide sequence ID" value="NZ_FUXX01000016.1"/>
</dbReference>
<evidence type="ECO:0000256" key="5">
    <source>
        <dbReference type="ARBA" id="ARBA00023015"/>
    </source>
</evidence>
<accession>A0A1T4VA82</accession>
<dbReference type="GO" id="GO:0044781">
    <property type="term" value="P:bacterial-type flagellum organization"/>
    <property type="evidence" value="ECO:0007669"/>
    <property type="project" value="UniProtKB-KW"/>
</dbReference>
<evidence type="ECO:0000256" key="7">
    <source>
        <dbReference type="ARBA" id="ARBA00024739"/>
    </source>
</evidence>
<evidence type="ECO:0000256" key="6">
    <source>
        <dbReference type="ARBA" id="ARBA00023163"/>
    </source>
</evidence>
<dbReference type="InterPro" id="IPR035890">
    <property type="entry name" value="Anti-sigma-28_factor_FlgM_sf"/>
</dbReference>
<keyword evidence="11" id="KW-1185">Reference proteome</keyword>
<evidence type="ECO:0000256" key="4">
    <source>
        <dbReference type="ARBA" id="ARBA00022795"/>
    </source>
</evidence>
<dbReference type="NCBIfam" id="TIGR03824">
    <property type="entry name" value="FlgM_jcvi"/>
    <property type="match status" value="1"/>
</dbReference>
<evidence type="ECO:0000259" key="9">
    <source>
        <dbReference type="Pfam" id="PF04316"/>
    </source>
</evidence>
<dbReference type="Proteomes" id="UP000242432">
    <property type="component" value="Unassembled WGS sequence"/>
</dbReference>
<comment type="function">
    <text evidence="7">Responsible for the coupling of flagellin expression to flagellar assembly by preventing expression of the flagellin genes when a component of the middle class of proteins is defective. It negatively regulates flagellar genes by inhibiting the activity of FliA by directly binding to FliA.</text>
</comment>
<evidence type="ECO:0000256" key="1">
    <source>
        <dbReference type="ARBA" id="ARBA00005322"/>
    </source>
</evidence>
<comment type="similarity">
    <text evidence="1">Belongs to the FlgM family.</text>
</comment>
<dbReference type="STRING" id="83771.SAMN02910357_02334"/>
<name>A0A1T4VA82_9GAMM</name>
<keyword evidence="6" id="KW-0804">Transcription</keyword>
<dbReference type="AlphaFoldDB" id="A0A1T4VA82"/>
<evidence type="ECO:0000313" key="10">
    <source>
        <dbReference type="EMBL" id="SKA61839.1"/>
    </source>
</evidence>
<gene>
    <name evidence="10" type="ORF">SAMN02745213_01152</name>
</gene>
<organism evidence="10 11">
    <name type="scientific">Succinivibrio dextrinosolvens DSM 3072</name>
    <dbReference type="NCBI Taxonomy" id="1123324"/>
    <lineage>
        <taxon>Bacteria</taxon>
        <taxon>Pseudomonadati</taxon>
        <taxon>Pseudomonadota</taxon>
        <taxon>Gammaproteobacteria</taxon>
        <taxon>Aeromonadales</taxon>
        <taxon>Succinivibrionaceae</taxon>
        <taxon>Succinivibrio</taxon>
    </lineage>
</organism>
<feature type="domain" description="Anti-sigma-28 factor FlgM C-terminal" evidence="9">
    <location>
        <begin position="45"/>
        <end position="99"/>
    </location>
</feature>
<evidence type="ECO:0000256" key="2">
    <source>
        <dbReference type="ARBA" id="ARBA00017823"/>
    </source>
</evidence>
<evidence type="ECO:0000256" key="3">
    <source>
        <dbReference type="ARBA" id="ARBA00022491"/>
    </source>
</evidence>
<dbReference type="InterPro" id="IPR031316">
    <property type="entry name" value="FlgM_C"/>
</dbReference>
<protein>
    <recommendedName>
        <fullName evidence="2">Negative regulator of flagellin synthesis</fullName>
    </recommendedName>
    <alternativeName>
        <fullName evidence="8">Anti-sigma-28 factor</fullName>
    </alternativeName>
</protein>
<keyword evidence="3" id="KW-0678">Repressor</keyword>
<proteinExistence type="inferred from homology"/>
<dbReference type="EMBL" id="FUXX01000016">
    <property type="protein sequence ID" value="SKA61839.1"/>
    <property type="molecule type" value="Genomic_DNA"/>
</dbReference>
<keyword evidence="4" id="KW-1005">Bacterial flagellum biogenesis</keyword>
<dbReference type="SUPFAM" id="SSF101498">
    <property type="entry name" value="Anti-sigma factor FlgM"/>
    <property type="match status" value="1"/>
</dbReference>
<dbReference type="Pfam" id="PF04316">
    <property type="entry name" value="FlgM"/>
    <property type="match status" value="1"/>
</dbReference>